<dbReference type="InterPro" id="IPR013783">
    <property type="entry name" value="Ig-like_fold"/>
</dbReference>
<dbReference type="RefSeq" id="XP_041437304.1">
    <property type="nucleotide sequence ID" value="XM_041581370.1"/>
</dbReference>
<keyword evidence="2" id="KW-1185">Reference proteome</keyword>
<dbReference type="SUPFAM" id="SSF48726">
    <property type="entry name" value="Immunoglobulin"/>
    <property type="match status" value="2"/>
</dbReference>
<dbReference type="GeneID" id="121399785"/>
<feature type="domain" description="Immunoglobulin" evidence="1">
    <location>
        <begin position="112"/>
        <end position="206"/>
    </location>
</feature>
<accession>A0A1L8HBU8</accession>
<dbReference type="OMA" id="NEYRISI"/>
<dbReference type="SMART" id="SM00409">
    <property type="entry name" value="IG"/>
    <property type="match status" value="2"/>
</dbReference>
<dbReference type="KEGG" id="xla:121399785"/>
<protein>
    <submittedName>
        <fullName evidence="3">Pregnancy-specific glycoprotein 22-like</fullName>
    </submittedName>
</protein>
<feature type="domain" description="Immunoglobulin" evidence="1">
    <location>
        <begin position="18"/>
        <end position="110"/>
    </location>
</feature>
<dbReference type="Proteomes" id="UP000186698">
    <property type="component" value="Chromosome 2L"/>
</dbReference>
<dbReference type="PaxDb" id="8355-A0A1L8HBU8"/>
<organism evidence="2 3">
    <name type="scientific">Xenopus laevis</name>
    <name type="common">African clawed frog</name>
    <dbReference type="NCBI Taxonomy" id="8355"/>
    <lineage>
        <taxon>Eukaryota</taxon>
        <taxon>Metazoa</taxon>
        <taxon>Chordata</taxon>
        <taxon>Craniata</taxon>
        <taxon>Vertebrata</taxon>
        <taxon>Euteleostomi</taxon>
        <taxon>Amphibia</taxon>
        <taxon>Batrachia</taxon>
        <taxon>Anura</taxon>
        <taxon>Pipoidea</taxon>
        <taxon>Pipidae</taxon>
        <taxon>Xenopodinae</taxon>
        <taxon>Xenopus</taxon>
        <taxon>Xenopus</taxon>
    </lineage>
</organism>
<proteinExistence type="predicted"/>
<name>A0A1L8HBU8_XENLA</name>
<dbReference type="InterPro" id="IPR036179">
    <property type="entry name" value="Ig-like_dom_sf"/>
</dbReference>
<sequence length="312" mass="35209">MFLLSCLTLLWGFSYSDVPRVVVFLGQPLSLPPGRNFMDITNHFHWKKGTLTLGKTRNGTCVSGCVETSKIFTNGTFWKSRVEWEDEGQYSVEVYNRYGVHIHRAEIFLQITDIMHVTLGESPILPPGRTAPEELYEVQWSKGEQLLQKLHEGRCIHGCAERYQILPNGSLWLGPVQQDDGGTYSVEVYNEYRISIHQAEIFLQINNETSWGGTTSGGRLSFSAFILISVGVIILITMWIIGGLLYKFTRKQRGAGDKVMGKSMIYANVKRRKGSGESHQVTWSNEKDTGDPGGTLIYMEDISTFRRPQGTD</sequence>
<gene>
    <name evidence="3" type="primary">LOC121399785</name>
</gene>
<evidence type="ECO:0000313" key="3">
    <source>
        <dbReference type="RefSeq" id="XP_041437304.1"/>
    </source>
</evidence>
<dbReference type="InterPro" id="IPR003599">
    <property type="entry name" value="Ig_sub"/>
</dbReference>
<dbReference type="Gene3D" id="2.60.40.10">
    <property type="entry name" value="Immunoglobulins"/>
    <property type="match status" value="2"/>
</dbReference>
<evidence type="ECO:0000313" key="2">
    <source>
        <dbReference type="Proteomes" id="UP000186698"/>
    </source>
</evidence>
<dbReference type="AlphaFoldDB" id="A0A1L8HBU8"/>
<evidence type="ECO:0000259" key="1">
    <source>
        <dbReference type="SMART" id="SM00409"/>
    </source>
</evidence>
<reference evidence="3" key="1">
    <citation type="submission" date="2025-08" db="UniProtKB">
        <authorList>
            <consortium name="RefSeq"/>
        </authorList>
    </citation>
    <scope>IDENTIFICATION</scope>
    <source>
        <strain evidence="3">J_2021</strain>
        <tissue evidence="3">Erythrocytes</tissue>
    </source>
</reference>
<dbReference type="OrthoDB" id="8439544at2759"/>